<dbReference type="Pfam" id="PF08241">
    <property type="entry name" value="Methyltransf_11"/>
    <property type="match status" value="1"/>
</dbReference>
<name>A0A840ACP1_9PROT</name>
<dbReference type="InterPro" id="IPR050508">
    <property type="entry name" value="Methyltransf_Superfamily"/>
</dbReference>
<protein>
    <submittedName>
        <fullName evidence="2">SAM-dependent methyltransferase</fullName>
    </submittedName>
</protein>
<dbReference type="CDD" id="cd02440">
    <property type="entry name" value="AdoMet_MTases"/>
    <property type="match status" value="1"/>
</dbReference>
<dbReference type="GO" id="GO:0032259">
    <property type="term" value="P:methylation"/>
    <property type="evidence" value="ECO:0007669"/>
    <property type="project" value="UniProtKB-KW"/>
</dbReference>
<proteinExistence type="predicted"/>
<dbReference type="InterPro" id="IPR029063">
    <property type="entry name" value="SAM-dependent_MTases_sf"/>
</dbReference>
<dbReference type="Proteomes" id="UP000553193">
    <property type="component" value="Unassembled WGS sequence"/>
</dbReference>
<evidence type="ECO:0000259" key="1">
    <source>
        <dbReference type="Pfam" id="PF08241"/>
    </source>
</evidence>
<dbReference type="SUPFAM" id="SSF53335">
    <property type="entry name" value="S-adenosyl-L-methionine-dependent methyltransferases"/>
    <property type="match status" value="1"/>
</dbReference>
<keyword evidence="3" id="KW-1185">Reference proteome</keyword>
<keyword evidence="2" id="KW-0489">Methyltransferase</keyword>
<dbReference type="Gene3D" id="3.40.50.150">
    <property type="entry name" value="Vaccinia Virus protein VP39"/>
    <property type="match status" value="1"/>
</dbReference>
<dbReference type="AlphaFoldDB" id="A0A840ACP1"/>
<accession>A0A840ACP1</accession>
<dbReference type="PANTHER" id="PTHR42912">
    <property type="entry name" value="METHYLTRANSFERASE"/>
    <property type="match status" value="1"/>
</dbReference>
<dbReference type="GO" id="GO:0008757">
    <property type="term" value="F:S-adenosylmethionine-dependent methyltransferase activity"/>
    <property type="evidence" value="ECO:0007669"/>
    <property type="project" value="InterPro"/>
</dbReference>
<dbReference type="RefSeq" id="WP_311727513.1">
    <property type="nucleotide sequence ID" value="NZ_JACIDJ010000002.1"/>
</dbReference>
<evidence type="ECO:0000313" key="2">
    <source>
        <dbReference type="EMBL" id="MBB3898014.1"/>
    </source>
</evidence>
<dbReference type="EMBL" id="JACIDJ010000002">
    <property type="protein sequence ID" value="MBB3898014.1"/>
    <property type="molecule type" value="Genomic_DNA"/>
</dbReference>
<evidence type="ECO:0000313" key="3">
    <source>
        <dbReference type="Proteomes" id="UP000553193"/>
    </source>
</evidence>
<dbReference type="InterPro" id="IPR013216">
    <property type="entry name" value="Methyltransf_11"/>
</dbReference>
<comment type="caution">
    <text evidence="2">The sequence shown here is derived from an EMBL/GenBank/DDBJ whole genome shotgun (WGS) entry which is preliminary data.</text>
</comment>
<feature type="domain" description="Methyltransferase type 11" evidence="1">
    <location>
        <begin position="40"/>
        <end position="133"/>
    </location>
</feature>
<gene>
    <name evidence="2" type="ORF">GGQ83_001451</name>
</gene>
<keyword evidence="2" id="KW-0808">Transferase</keyword>
<organism evidence="2 3">
    <name type="scientific">Roseococcus suduntuyensis</name>
    <dbReference type="NCBI Taxonomy" id="455361"/>
    <lineage>
        <taxon>Bacteria</taxon>
        <taxon>Pseudomonadati</taxon>
        <taxon>Pseudomonadota</taxon>
        <taxon>Alphaproteobacteria</taxon>
        <taxon>Acetobacterales</taxon>
        <taxon>Roseomonadaceae</taxon>
        <taxon>Roseococcus</taxon>
    </lineage>
</organism>
<sequence length="247" mass="26188">MEQTEYALMDAVEDRMWWYRSLHGHALAALAALPADARILDAGCGTGGLLARLRAARPGAPLFGVEYAPDAARRAATKAGAAVAAGTVNALPFPDASFDAVVSLDVLSHAAVDESTALAEFARVLRPGGLLVLNLPAHGWLRSAHDARVHNARRYARGEVAGKLAAAGLAEISPRHWNSLLLPLMLLQRRLVKRDDHAASDVKPFPPWLDRSLHGICALESAMLRAGLRFPAGGSILATARKPGPVS</sequence>
<reference evidence="2 3" key="1">
    <citation type="submission" date="2020-08" db="EMBL/GenBank/DDBJ databases">
        <title>Genomic Encyclopedia of Type Strains, Phase IV (KMG-IV): sequencing the most valuable type-strain genomes for metagenomic binning, comparative biology and taxonomic classification.</title>
        <authorList>
            <person name="Goeker M."/>
        </authorList>
    </citation>
    <scope>NUCLEOTIDE SEQUENCE [LARGE SCALE GENOMIC DNA]</scope>
    <source>
        <strain evidence="2 3">DSM 19979</strain>
    </source>
</reference>